<comment type="similarity">
    <text evidence="1">Belongs to the short-chain dehydrogenases/reductases (SDR) family.</text>
</comment>
<protein>
    <submittedName>
        <fullName evidence="4">Uncharacterized protein</fullName>
    </submittedName>
</protein>
<dbReference type="RefSeq" id="XP_050468952.1">
    <property type="nucleotide sequence ID" value="XM_050613111.1"/>
</dbReference>
<dbReference type="InParanoid" id="C8VQB5"/>
<evidence type="ECO:0000256" key="1">
    <source>
        <dbReference type="ARBA" id="ARBA00006484"/>
    </source>
</evidence>
<keyword evidence="5" id="KW-1185">Reference proteome</keyword>
<keyword evidence="2" id="KW-0521">NADP</keyword>
<accession>C8VQB5</accession>
<dbReference type="Proteomes" id="UP000000560">
    <property type="component" value="Chromosome VIII"/>
</dbReference>
<evidence type="ECO:0000313" key="5">
    <source>
        <dbReference type="Proteomes" id="UP000000560"/>
    </source>
</evidence>
<dbReference type="SUPFAM" id="SSF51735">
    <property type="entry name" value="NAD(P)-binding Rossmann-fold domains"/>
    <property type="match status" value="1"/>
</dbReference>
<dbReference type="PRINTS" id="PR00081">
    <property type="entry name" value="GDHRDH"/>
</dbReference>
<dbReference type="Gene3D" id="3.40.50.720">
    <property type="entry name" value="NAD(P)-binding Rossmann-like Domain"/>
    <property type="match status" value="1"/>
</dbReference>
<dbReference type="Pfam" id="PF13561">
    <property type="entry name" value="adh_short_C2"/>
    <property type="match status" value="1"/>
</dbReference>
<proteinExistence type="inferred from homology"/>
<dbReference type="PANTHER" id="PTHR43618">
    <property type="entry name" value="7-ALPHA-HYDROXYSTEROID DEHYDROGENASE"/>
    <property type="match status" value="1"/>
</dbReference>
<evidence type="ECO:0000256" key="3">
    <source>
        <dbReference type="ARBA" id="ARBA00023002"/>
    </source>
</evidence>
<dbReference type="HOGENOM" id="CLU_010194_12_1_1"/>
<reference evidence="5" key="2">
    <citation type="journal article" date="2009" name="Fungal Genet. Biol.">
        <title>The 2008 update of the Aspergillus nidulans genome annotation: a community effort.</title>
        <authorList>
            <person name="Wortman J.R."/>
            <person name="Gilsenan J.M."/>
            <person name="Joardar V."/>
            <person name="Deegan J."/>
            <person name="Clutterbuck J."/>
            <person name="Andersen M.R."/>
            <person name="Archer D."/>
            <person name="Bencina M."/>
            <person name="Braus G."/>
            <person name="Coutinho P."/>
            <person name="von Dohren H."/>
            <person name="Doonan J."/>
            <person name="Driessen A.J."/>
            <person name="Durek P."/>
            <person name="Espeso E."/>
            <person name="Fekete E."/>
            <person name="Flipphi M."/>
            <person name="Estrada C.G."/>
            <person name="Geysens S."/>
            <person name="Goldman G."/>
            <person name="de Groot P.W."/>
            <person name="Hansen K."/>
            <person name="Harris S.D."/>
            <person name="Heinekamp T."/>
            <person name="Helmstaedt K."/>
            <person name="Henrissat B."/>
            <person name="Hofmann G."/>
            <person name="Homan T."/>
            <person name="Horio T."/>
            <person name="Horiuchi H."/>
            <person name="James S."/>
            <person name="Jones M."/>
            <person name="Karaffa L."/>
            <person name="Karanyi Z."/>
            <person name="Kato M."/>
            <person name="Keller N."/>
            <person name="Kelly D.E."/>
            <person name="Kiel J.A."/>
            <person name="Kim J.M."/>
            <person name="van der Klei I.J."/>
            <person name="Klis F.M."/>
            <person name="Kovalchuk A."/>
            <person name="Krasevec N."/>
            <person name="Kubicek C.P."/>
            <person name="Liu B."/>
            <person name="Maccabe A."/>
            <person name="Meyer V."/>
            <person name="Mirabito P."/>
            <person name="Miskei M."/>
            <person name="Mos M."/>
            <person name="Mullins J."/>
            <person name="Nelson D.R."/>
            <person name="Nielsen J."/>
            <person name="Oakley B.R."/>
            <person name="Osmani S.A."/>
            <person name="Pakula T."/>
            <person name="Paszewski A."/>
            <person name="Paulsen I."/>
            <person name="Pilsyk S."/>
            <person name="Pocsi I."/>
            <person name="Punt P.J."/>
            <person name="Ram A.F."/>
            <person name="Ren Q."/>
            <person name="Robellet X."/>
            <person name="Robson G."/>
            <person name="Seiboth B."/>
            <person name="van Solingen P."/>
            <person name="Specht T."/>
            <person name="Sun J."/>
            <person name="Taheri-Talesh N."/>
            <person name="Takeshita N."/>
            <person name="Ussery D."/>
            <person name="vanKuyk P.A."/>
            <person name="Visser H."/>
            <person name="van de Vondervoort P.J."/>
            <person name="de Vries R.P."/>
            <person name="Walton J."/>
            <person name="Xiang X."/>
            <person name="Xiong Y."/>
            <person name="Zeng A.P."/>
            <person name="Brandt B.W."/>
            <person name="Cornell M.J."/>
            <person name="van den Hondel C.A."/>
            <person name="Visser J."/>
            <person name="Oliver S.G."/>
            <person name="Turner G."/>
        </authorList>
    </citation>
    <scope>GENOME REANNOTATION</scope>
    <source>
        <strain evidence="5">FGSC A4 / ATCC 38163 / CBS 112.46 / NRRL 194 / M139</strain>
    </source>
</reference>
<dbReference type="GO" id="GO:0016491">
    <property type="term" value="F:oxidoreductase activity"/>
    <property type="evidence" value="ECO:0007669"/>
    <property type="project" value="UniProtKB-KW"/>
</dbReference>
<dbReference type="EMBL" id="BN001308">
    <property type="protein sequence ID" value="CBF87295.1"/>
    <property type="molecule type" value="Genomic_DNA"/>
</dbReference>
<dbReference type="VEuPathDB" id="FungiDB:AN11207"/>
<dbReference type="InterPro" id="IPR002347">
    <property type="entry name" value="SDR_fam"/>
</dbReference>
<reference evidence="5" key="1">
    <citation type="journal article" date="2005" name="Nature">
        <title>Sequencing of Aspergillus nidulans and comparative analysis with A. fumigatus and A. oryzae.</title>
        <authorList>
            <person name="Galagan J.E."/>
            <person name="Calvo S.E."/>
            <person name="Cuomo C."/>
            <person name="Ma L.J."/>
            <person name="Wortman J.R."/>
            <person name="Batzoglou S."/>
            <person name="Lee S.I."/>
            <person name="Basturkmen M."/>
            <person name="Spevak C.C."/>
            <person name="Clutterbuck J."/>
            <person name="Kapitonov V."/>
            <person name="Jurka J."/>
            <person name="Scazzocchio C."/>
            <person name="Farman M."/>
            <person name="Butler J."/>
            <person name="Purcell S."/>
            <person name="Harris S."/>
            <person name="Braus G.H."/>
            <person name="Draht O."/>
            <person name="Busch S."/>
            <person name="D'Enfert C."/>
            <person name="Bouchier C."/>
            <person name="Goldman G.H."/>
            <person name="Bell-Pedersen D."/>
            <person name="Griffiths-Jones S."/>
            <person name="Doonan J.H."/>
            <person name="Yu J."/>
            <person name="Vienken K."/>
            <person name="Pain A."/>
            <person name="Freitag M."/>
            <person name="Selker E.U."/>
            <person name="Archer D.B."/>
            <person name="Penalva M.A."/>
            <person name="Oakley B.R."/>
            <person name="Momany M."/>
            <person name="Tanaka T."/>
            <person name="Kumagai T."/>
            <person name="Asai K."/>
            <person name="Machida M."/>
            <person name="Nierman W.C."/>
            <person name="Denning D.W."/>
            <person name="Caddick M."/>
            <person name="Hynes M."/>
            <person name="Paoletti M."/>
            <person name="Fischer R."/>
            <person name="Miller B."/>
            <person name="Dyer P."/>
            <person name="Sachs M.S."/>
            <person name="Osmani S.A."/>
            <person name="Birren B.W."/>
        </authorList>
    </citation>
    <scope>NUCLEOTIDE SEQUENCE [LARGE SCALE GENOMIC DNA]</scope>
    <source>
        <strain evidence="5">FGSC A4 / ATCC 38163 / CBS 112.46 / NRRL 194 / M139</strain>
    </source>
</reference>
<dbReference type="eggNOG" id="KOG0725">
    <property type="taxonomic scope" value="Eukaryota"/>
</dbReference>
<gene>
    <name evidence="4" type="ORF">ANIA_11207</name>
</gene>
<dbReference type="InterPro" id="IPR052178">
    <property type="entry name" value="Sec_Metab_Biosynth_SDR"/>
</dbReference>
<dbReference type="CDD" id="cd05233">
    <property type="entry name" value="SDR_c"/>
    <property type="match status" value="1"/>
</dbReference>
<name>C8VQB5_EMENI</name>
<sequence length="273" mass="29078">MARALDANGAFKVFIIGRREGVLQETAASAVNGSIIPVTADVTSKESLQAAYDTVASQTDHIDLLVANSGIAGPITNTEIQPDCYPTLSEFRDQFWSIPMEEFTNVSHVNVTGAFYTILAFLPLLEAQNKKRPAPIPGTVSSPKPQVIITGSIAGFTRLALPGFPYNLSKAAVTHMVKMLATTFSQYDMRVNGITPGLYRTDMSLPFYKSQGVRGNGTEDGSFPRSMVPVTRSGSEEDMAGIILWMAGAAGGYLNGNIVVSDGGSVSVVPSTY</sequence>
<organism evidence="4 5">
    <name type="scientific">Emericella nidulans (strain FGSC A4 / ATCC 38163 / CBS 112.46 / NRRL 194 / M139)</name>
    <name type="common">Aspergillus nidulans</name>
    <dbReference type="NCBI Taxonomy" id="227321"/>
    <lineage>
        <taxon>Eukaryota</taxon>
        <taxon>Fungi</taxon>
        <taxon>Dikarya</taxon>
        <taxon>Ascomycota</taxon>
        <taxon>Pezizomycotina</taxon>
        <taxon>Eurotiomycetes</taxon>
        <taxon>Eurotiomycetidae</taxon>
        <taxon>Eurotiales</taxon>
        <taxon>Aspergillaceae</taxon>
        <taxon>Aspergillus</taxon>
        <taxon>Aspergillus subgen. Nidulantes</taxon>
    </lineage>
</organism>
<dbReference type="PANTHER" id="PTHR43618:SF18">
    <property type="entry name" value="SHORT CHAIN DEHYDROGENASE_REDUCTASE FAMILY (AFU_ORTHOLOGUE AFUA_5G12480)"/>
    <property type="match status" value="1"/>
</dbReference>
<dbReference type="KEGG" id="ani:ANIA_11207"/>
<dbReference type="InterPro" id="IPR036291">
    <property type="entry name" value="NAD(P)-bd_dom_sf"/>
</dbReference>
<dbReference type="AlphaFoldDB" id="C8VQB5"/>
<dbReference type="OrthoDB" id="2962696at2759"/>
<evidence type="ECO:0000313" key="4">
    <source>
        <dbReference type="EMBL" id="CBF87295.1"/>
    </source>
</evidence>
<keyword evidence="3" id="KW-0560">Oxidoreductase</keyword>
<dbReference type="GeneID" id="74896843"/>
<evidence type="ECO:0000256" key="2">
    <source>
        <dbReference type="ARBA" id="ARBA00022857"/>
    </source>
</evidence>
<dbReference type="OMA" id="MADHIFR"/>